<dbReference type="Proteomes" id="UP000006334">
    <property type="component" value="Unassembled WGS sequence"/>
</dbReference>
<dbReference type="STRING" id="1127673.GLIP_1297"/>
<proteinExistence type="predicted"/>
<organism evidence="2 3">
    <name type="scientific">Aliiglaciecola lipolytica E3</name>
    <dbReference type="NCBI Taxonomy" id="1127673"/>
    <lineage>
        <taxon>Bacteria</taxon>
        <taxon>Pseudomonadati</taxon>
        <taxon>Pseudomonadota</taxon>
        <taxon>Gammaproteobacteria</taxon>
        <taxon>Alteromonadales</taxon>
        <taxon>Alteromonadaceae</taxon>
        <taxon>Aliiglaciecola</taxon>
    </lineage>
</organism>
<comment type="caution">
    <text evidence="2">The sequence shown here is derived from an EMBL/GenBank/DDBJ whole genome shotgun (WGS) entry which is preliminary data.</text>
</comment>
<accession>K6YBC4</accession>
<dbReference type="AlphaFoldDB" id="K6YBC4"/>
<evidence type="ECO:0000313" key="3">
    <source>
        <dbReference type="Proteomes" id="UP000006334"/>
    </source>
</evidence>
<sequence>MIQQVHQQIRAHRQKLLEYPSKKTSSQSFKPALTMGRK</sequence>
<dbReference type="EMBL" id="BAEN01000025">
    <property type="protein sequence ID" value="GAC13938.1"/>
    <property type="molecule type" value="Genomic_DNA"/>
</dbReference>
<reference evidence="2 3" key="1">
    <citation type="journal article" date="2017" name="Antonie Van Leeuwenhoek">
        <title>Rhizobium rhizosphaerae sp. nov., a novel species isolated from rice rhizosphere.</title>
        <authorList>
            <person name="Zhao J.J."/>
            <person name="Zhang J."/>
            <person name="Zhang R.J."/>
            <person name="Zhang C.W."/>
            <person name="Yin H.Q."/>
            <person name="Zhang X.X."/>
        </authorList>
    </citation>
    <scope>NUCLEOTIDE SEQUENCE [LARGE SCALE GENOMIC DNA]</scope>
    <source>
        <strain evidence="2 3">E3</strain>
    </source>
</reference>
<evidence type="ECO:0000313" key="2">
    <source>
        <dbReference type="EMBL" id="GAC13938.1"/>
    </source>
</evidence>
<protein>
    <submittedName>
        <fullName evidence="2">Uncharacterized protein</fullName>
    </submittedName>
</protein>
<name>K6YBC4_9ALTE</name>
<evidence type="ECO:0000256" key="1">
    <source>
        <dbReference type="SAM" id="MobiDB-lite"/>
    </source>
</evidence>
<feature type="region of interest" description="Disordered" evidence="1">
    <location>
        <begin position="14"/>
        <end position="38"/>
    </location>
</feature>
<gene>
    <name evidence="2" type="ORF">GLIP_1297</name>
</gene>
<keyword evidence="3" id="KW-1185">Reference proteome</keyword>